<organism evidence="2 3">
    <name type="scientific">Ornithinimicrobium cryptoxanthini</name>
    <dbReference type="NCBI Taxonomy" id="2934161"/>
    <lineage>
        <taxon>Bacteria</taxon>
        <taxon>Bacillati</taxon>
        <taxon>Actinomycetota</taxon>
        <taxon>Actinomycetes</taxon>
        <taxon>Micrococcales</taxon>
        <taxon>Ornithinimicrobiaceae</taxon>
        <taxon>Ornithinimicrobium</taxon>
    </lineage>
</organism>
<dbReference type="InterPro" id="IPR007235">
    <property type="entry name" value="Glyco_trans_28_C"/>
</dbReference>
<name>A0ABY4YND8_9MICO</name>
<evidence type="ECO:0000313" key="3">
    <source>
        <dbReference type="Proteomes" id="UP001056535"/>
    </source>
</evidence>
<reference evidence="2" key="1">
    <citation type="submission" date="2022-06" db="EMBL/GenBank/DDBJ databases">
        <title>Ornithinimicrobium JY.X270.</title>
        <authorList>
            <person name="Huang Y."/>
        </authorList>
    </citation>
    <scope>NUCLEOTIDE SEQUENCE</scope>
    <source>
        <strain evidence="2">JY.X270</strain>
    </source>
</reference>
<dbReference type="RefSeq" id="WP_252623313.1">
    <property type="nucleotide sequence ID" value="NZ_CP099490.1"/>
</dbReference>
<accession>A0ABY4YND8</accession>
<keyword evidence="3" id="KW-1185">Reference proteome</keyword>
<dbReference type="SUPFAM" id="SSF53756">
    <property type="entry name" value="UDP-Glycosyltransferase/glycogen phosphorylase"/>
    <property type="match status" value="1"/>
</dbReference>
<feature type="domain" description="Glycosyl transferase family 28 C-terminal" evidence="1">
    <location>
        <begin position="229"/>
        <end position="355"/>
    </location>
</feature>
<proteinExistence type="predicted"/>
<dbReference type="Proteomes" id="UP001056535">
    <property type="component" value="Chromosome"/>
</dbReference>
<dbReference type="PANTHER" id="PTHR21015">
    <property type="entry name" value="UDP-N-ACETYLGLUCOSAMINE--N-ACETYLMURAMYL-(PENTAPEPTIDE) PYROPHOSPHORYL-UNDECAPRENOL N-ACETYLGLUCOSAMINE TRANSFERASE 1"/>
    <property type="match status" value="1"/>
</dbReference>
<dbReference type="EMBL" id="CP099490">
    <property type="protein sequence ID" value="USQ77765.1"/>
    <property type="molecule type" value="Genomic_DNA"/>
</dbReference>
<dbReference type="Gene3D" id="3.40.50.2000">
    <property type="entry name" value="Glycogen Phosphorylase B"/>
    <property type="match status" value="1"/>
</dbReference>
<dbReference type="PANTHER" id="PTHR21015:SF28">
    <property type="entry name" value="SLL1722 PROTEIN"/>
    <property type="match status" value="1"/>
</dbReference>
<sequence>MRPMANDPFRVLLYSHDSVGLGHTRRNLALAHALADQLPARTGRPVTGMLVTGVGHGTSLDLPDGFDVVMLPGVQKTGAGYRPRHVQVPMADLIDIRGRMLKGVVGGFSPDLIIVDRHAYGVDGELRTTLADVRRWSPQTTVVLGLREVLDEPEATDREWERLGDLGEFRSLFDQIWVYGDKEVHDVRTSGEVPAELADLIRYTGYLATGRHWTPEDPPTPVPFVLTMVGGGSDGVSLCLAAAQAAVPAGHQHVVVTGPQMAEADRLSIQAVATEGTTVVDSVPDGLAMIRRASAVVSMAGYNTVCEVMSTSTPALLVPRELPRQEQLIRARSLHVAGAMDLCRESELAPAQLGTWLEGAVRRSQPRDHLDRDGLDGVASIVCQIATCPDTEPTAGLTTSLTTAQELSHVAS</sequence>
<dbReference type="Pfam" id="PF04101">
    <property type="entry name" value="Glyco_tran_28_C"/>
    <property type="match status" value="1"/>
</dbReference>
<evidence type="ECO:0000259" key="1">
    <source>
        <dbReference type="Pfam" id="PF04101"/>
    </source>
</evidence>
<dbReference type="GO" id="GO:0016740">
    <property type="term" value="F:transferase activity"/>
    <property type="evidence" value="ECO:0007669"/>
    <property type="project" value="UniProtKB-KW"/>
</dbReference>
<gene>
    <name evidence="2" type="ORF">NF557_07680</name>
</gene>
<evidence type="ECO:0000313" key="2">
    <source>
        <dbReference type="EMBL" id="USQ77765.1"/>
    </source>
</evidence>
<protein>
    <submittedName>
        <fullName evidence="2">Glycosyl transferase family 28</fullName>
    </submittedName>
</protein>
<keyword evidence="2" id="KW-0808">Transferase</keyword>